<accession>A0A9J6B8I6</accession>
<feature type="non-terminal residue" evidence="2">
    <location>
        <position position="1"/>
    </location>
</feature>
<reference evidence="2 3" key="1">
    <citation type="submission" date="2020-09" db="EMBL/GenBank/DDBJ databases">
        <title>De no assembly of potato wild relative species, Solanum commersonii.</title>
        <authorList>
            <person name="Cho K."/>
        </authorList>
    </citation>
    <scope>NUCLEOTIDE SEQUENCE [LARGE SCALE GENOMIC DNA]</scope>
    <source>
        <strain evidence="2">LZ3.2</strain>
        <tissue evidence="2">Leaf</tissue>
    </source>
</reference>
<keyword evidence="3" id="KW-1185">Reference proteome</keyword>
<dbReference type="OrthoDB" id="414698at2759"/>
<evidence type="ECO:0000256" key="1">
    <source>
        <dbReference type="SAM" id="MobiDB-lite"/>
    </source>
</evidence>
<protein>
    <submittedName>
        <fullName evidence="2">Uncharacterized protein</fullName>
    </submittedName>
</protein>
<feature type="region of interest" description="Disordered" evidence="1">
    <location>
        <begin position="49"/>
        <end position="71"/>
    </location>
</feature>
<dbReference type="AlphaFoldDB" id="A0A9J6B8I6"/>
<name>A0A9J6B8I6_SOLCO</name>
<organism evidence="2 3">
    <name type="scientific">Solanum commersonii</name>
    <name type="common">Commerson's wild potato</name>
    <name type="synonym">Commerson's nightshade</name>
    <dbReference type="NCBI Taxonomy" id="4109"/>
    <lineage>
        <taxon>Eukaryota</taxon>
        <taxon>Viridiplantae</taxon>
        <taxon>Streptophyta</taxon>
        <taxon>Embryophyta</taxon>
        <taxon>Tracheophyta</taxon>
        <taxon>Spermatophyta</taxon>
        <taxon>Magnoliopsida</taxon>
        <taxon>eudicotyledons</taxon>
        <taxon>Gunneridae</taxon>
        <taxon>Pentapetalae</taxon>
        <taxon>asterids</taxon>
        <taxon>lamiids</taxon>
        <taxon>Solanales</taxon>
        <taxon>Solanaceae</taxon>
        <taxon>Solanoideae</taxon>
        <taxon>Solaneae</taxon>
        <taxon>Solanum</taxon>
    </lineage>
</organism>
<evidence type="ECO:0000313" key="3">
    <source>
        <dbReference type="Proteomes" id="UP000824120"/>
    </source>
</evidence>
<proteinExistence type="predicted"/>
<dbReference type="Proteomes" id="UP000824120">
    <property type="component" value="Chromosome 1"/>
</dbReference>
<comment type="caution">
    <text evidence="2">The sequence shown here is derived from an EMBL/GenBank/DDBJ whole genome shotgun (WGS) entry which is preliminary data.</text>
</comment>
<gene>
    <name evidence="2" type="ORF">H5410_004476</name>
</gene>
<sequence>MQCSFLALVERHAWPVVMRKEGTGFFFFFFGFPPGVWYPHWSPTKSGFASESPTLRGKMLPNKGDSVPKGTRTRDLLVKNEGVFTTLSQPLLV</sequence>
<evidence type="ECO:0000313" key="2">
    <source>
        <dbReference type="EMBL" id="KAG5632759.1"/>
    </source>
</evidence>
<dbReference type="EMBL" id="JACXVP010000001">
    <property type="protein sequence ID" value="KAG5632759.1"/>
    <property type="molecule type" value="Genomic_DNA"/>
</dbReference>